<evidence type="ECO:0000313" key="13">
    <source>
        <dbReference type="EMBL" id="OII75142.1"/>
    </source>
</evidence>
<keyword evidence="14" id="KW-1185">Reference proteome</keyword>
<evidence type="ECO:0000256" key="10">
    <source>
        <dbReference type="ARBA" id="ARBA00023242"/>
    </source>
</evidence>
<dbReference type="GO" id="GO:0006606">
    <property type="term" value="P:protein import into nucleus"/>
    <property type="evidence" value="ECO:0007669"/>
    <property type="project" value="TreeGrafter"/>
</dbReference>
<keyword evidence="5" id="KW-0677">Repeat</keyword>
<evidence type="ECO:0000256" key="4">
    <source>
        <dbReference type="ARBA" id="ARBA00022574"/>
    </source>
</evidence>
<evidence type="ECO:0000256" key="7">
    <source>
        <dbReference type="ARBA" id="ARBA00022927"/>
    </source>
</evidence>
<dbReference type="EMBL" id="LRBS01000090">
    <property type="protein sequence ID" value="OII75142.1"/>
    <property type="molecule type" value="Genomic_DNA"/>
</dbReference>
<accession>A0A1J4MLT5</accession>
<dbReference type="PANTHER" id="PTHR11024">
    <property type="entry name" value="NUCLEAR PORE COMPLEX PROTEIN SEC13 / SEH1 FAMILY MEMBER"/>
    <property type="match status" value="1"/>
</dbReference>
<sequence>MAQAIGTFDTGHSGPVHDTQLDYYGRRLATASSDHTIRIFDVSTDQPTFLVELKGHEGPVWQVCWAHPTFGSVLASCSYDKRVIVWKEIHRGHWEAVYSCDDFTSSVNGISWCPWEYGLQFACAVADGTVAVCSYNSEIRNWTKKHVFGHPNGANAVSWAPAINNTAISASQQMIRLVSGGCDNQIRIWKQDPQTGELADIGHTLDVAHTEWVRDVAWRPCVGLLTDTIVSCGDDKTAVIWTQDADVQGWRSMQILNFNSPVWRVSWSVTGTILAISSGEDIVTLFKENSDGHWEVLTNISNHSEEPNISVETDSFFGEVSNIQSTETSSQQFIRQTGVSNTGHPNMGDSVGIEAVPFEDQFRKSTAKQPTSSMYVSPSPPSMSNSLVHPLATSPTPSSVSHPTSMIPPTMSSTAPVPSSQAPPITSISPPHTPVLPSSNSIPPPLSNSIPPPLSNSIPPPSSNSIPPSSSSNSIPPPSSNSIPPPSSNSIPLPSSNPIPPPLSNPIPPPLSSPIPPPLSNSIPPPLSNSIPPSSSNSILPPPTSIPLPSALQITQKHMSTPAAMASAVPPPYPITTSTSSPSNPSFMQVTNSKTSLTTPLGVPPIPPRSTTISSSSSISGMGPNNIQDQTTSNSSPVIPPPPPPPPPLSHIGIPSSVTAPPPPGIRRYPGIQ</sequence>
<dbReference type="Gene3D" id="2.130.10.10">
    <property type="entry name" value="YVTN repeat-like/Quinoprotein amine dehydrogenase"/>
    <property type="match status" value="1"/>
</dbReference>
<feature type="compositionally biased region" description="Low complexity" evidence="12">
    <location>
        <begin position="610"/>
        <end position="620"/>
    </location>
</feature>
<evidence type="ECO:0000256" key="8">
    <source>
        <dbReference type="ARBA" id="ARBA00023010"/>
    </source>
</evidence>
<evidence type="ECO:0000256" key="5">
    <source>
        <dbReference type="ARBA" id="ARBA00022737"/>
    </source>
</evidence>
<comment type="caution">
    <text evidence="13">The sequence shown here is derived from an EMBL/GenBank/DDBJ whole genome shotgun (WGS) entry which is preliminary data.</text>
</comment>
<dbReference type="GO" id="GO:0031080">
    <property type="term" value="C:nuclear pore outer ring"/>
    <property type="evidence" value="ECO:0007669"/>
    <property type="project" value="TreeGrafter"/>
</dbReference>
<proteinExistence type="inferred from homology"/>
<dbReference type="Pfam" id="PF00400">
    <property type="entry name" value="WD40"/>
    <property type="match status" value="4"/>
</dbReference>
<evidence type="ECO:0000256" key="6">
    <source>
        <dbReference type="ARBA" id="ARBA00022816"/>
    </source>
</evidence>
<dbReference type="GO" id="GO:0090114">
    <property type="term" value="P:COPII-coated vesicle budding"/>
    <property type="evidence" value="ECO:0007669"/>
    <property type="project" value="TreeGrafter"/>
</dbReference>
<comment type="similarity">
    <text evidence="2">Belongs to the WD repeat SEC13 family.</text>
</comment>
<feature type="compositionally biased region" description="Low complexity" evidence="12">
    <location>
        <begin position="528"/>
        <end position="539"/>
    </location>
</feature>
<reference evidence="13 14" key="1">
    <citation type="submission" date="2016-10" db="EMBL/GenBank/DDBJ databases">
        <title>Reductive evolution of mitochondrial metabolism and differential evolution of invasion-related proteins in Cryptosporidium.</title>
        <authorList>
            <person name="Liu S."/>
            <person name="Roellig D.M."/>
            <person name="Guo Y."/>
            <person name="Li N."/>
            <person name="Frace M.A."/>
            <person name="Tang K."/>
            <person name="Zhang L."/>
            <person name="Feng Y."/>
            <person name="Xiao L."/>
        </authorList>
    </citation>
    <scope>NUCLEOTIDE SEQUENCE [LARGE SCALE GENOMIC DNA]</scope>
    <source>
        <strain evidence="13">30847</strain>
    </source>
</reference>
<evidence type="ECO:0000256" key="12">
    <source>
        <dbReference type="SAM" id="MobiDB-lite"/>
    </source>
</evidence>
<feature type="compositionally biased region" description="Low complexity" evidence="12">
    <location>
        <begin position="463"/>
        <end position="474"/>
    </location>
</feature>
<feature type="repeat" description="WD" evidence="11">
    <location>
        <begin position="53"/>
        <end position="87"/>
    </location>
</feature>
<keyword evidence="7" id="KW-0653">Protein transport</keyword>
<dbReference type="GO" id="GO:0030127">
    <property type="term" value="C:COPII vesicle coat"/>
    <property type="evidence" value="ECO:0007669"/>
    <property type="project" value="TreeGrafter"/>
</dbReference>
<evidence type="ECO:0000256" key="1">
    <source>
        <dbReference type="ARBA" id="ARBA00004567"/>
    </source>
</evidence>
<feature type="compositionally biased region" description="Low complexity" evidence="12">
    <location>
        <begin position="370"/>
        <end position="386"/>
    </location>
</feature>
<feature type="compositionally biased region" description="Low complexity" evidence="12">
    <location>
        <begin position="575"/>
        <end position="586"/>
    </location>
</feature>
<feature type="compositionally biased region" description="Polar residues" evidence="12">
    <location>
        <begin position="410"/>
        <end position="422"/>
    </location>
</feature>
<dbReference type="GO" id="GO:0051028">
    <property type="term" value="P:mRNA transport"/>
    <property type="evidence" value="ECO:0007669"/>
    <property type="project" value="UniProtKB-KW"/>
</dbReference>
<keyword evidence="4 11" id="KW-0853">WD repeat</keyword>
<keyword evidence="3" id="KW-0813">Transport</keyword>
<protein>
    <submittedName>
        <fullName evidence="13">Uncharacterized protein</fullName>
    </submittedName>
</protein>
<feature type="compositionally biased region" description="Polar residues" evidence="12">
    <location>
        <begin position="587"/>
        <end position="599"/>
    </location>
</feature>
<dbReference type="InterPro" id="IPR036322">
    <property type="entry name" value="WD40_repeat_dom_sf"/>
</dbReference>
<dbReference type="VEuPathDB" id="CryptoDB:cand_004080"/>
<feature type="repeat" description="WD" evidence="11">
    <location>
        <begin position="9"/>
        <end position="50"/>
    </location>
</feature>
<dbReference type="InterPro" id="IPR015943">
    <property type="entry name" value="WD40/YVTN_repeat-like_dom_sf"/>
</dbReference>
<feature type="compositionally biased region" description="Pro residues" evidence="12">
    <location>
        <begin position="475"/>
        <end position="487"/>
    </location>
</feature>
<name>A0A1J4MLT5_9CRYT</name>
<feature type="compositionally biased region" description="Pro residues" evidence="12">
    <location>
        <begin position="638"/>
        <end position="649"/>
    </location>
</feature>
<dbReference type="SUPFAM" id="SSF50978">
    <property type="entry name" value="WD40 repeat-like"/>
    <property type="match status" value="1"/>
</dbReference>
<dbReference type="InterPro" id="IPR001680">
    <property type="entry name" value="WD40_rpt"/>
</dbReference>
<keyword evidence="8" id="KW-0811">Translocation</keyword>
<feature type="region of interest" description="Disordered" evidence="12">
    <location>
        <begin position="363"/>
        <end position="673"/>
    </location>
</feature>
<keyword evidence="9" id="KW-0906">Nuclear pore complex</keyword>
<evidence type="ECO:0000256" key="9">
    <source>
        <dbReference type="ARBA" id="ARBA00023132"/>
    </source>
</evidence>
<feature type="compositionally biased region" description="Low complexity" evidence="12">
    <location>
        <begin position="393"/>
        <end position="405"/>
    </location>
</feature>
<keyword evidence="6" id="KW-0509">mRNA transport</keyword>
<feature type="compositionally biased region" description="Polar residues" evidence="12">
    <location>
        <begin position="623"/>
        <end position="632"/>
    </location>
</feature>
<feature type="compositionally biased region" description="Pro residues" evidence="12">
    <location>
        <begin position="495"/>
        <end position="527"/>
    </location>
</feature>
<evidence type="ECO:0000256" key="11">
    <source>
        <dbReference type="PROSITE-ProRule" id="PRU00221"/>
    </source>
</evidence>
<organism evidence="13 14">
    <name type="scientific">Cryptosporidium andersoni</name>
    <dbReference type="NCBI Taxonomy" id="117008"/>
    <lineage>
        <taxon>Eukaryota</taxon>
        <taxon>Sar</taxon>
        <taxon>Alveolata</taxon>
        <taxon>Apicomplexa</taxon>
        <taxon>Conoidasida</taxon>
        <taxon>Coccidia</taxon>
        <taxon>Eucoccidiorida</taxon>
        <taxon>Eimeriorina</taxon>
        <taxon>Cryptosporidiidae</taxon>
        <taxon>Cryptosporidium</taxon>
    </lineage>
</organism>
<dbReference type="PANTHER" id="PTHR11024:SF2">
    <property type="entry name" value="PROTEIN SEC13 HOMOLOG"/>
    <property type="match status" value="1"/>
</dbReference>
<dbReference type="GeneID" id="92364593"/>
<feature type="compositionally biased region" description="Pro residues" evidence="12">
    <location>
        <begin position="442"/>
        <end position="462"/>
    </location>
</feature>
<evidence type="ECO:0000256" key="2">
    <source>
        <dbReference type="ARBA" id="ARBA00010102"/>
    </source>
</evidence>
<dbReference type="GO" id="GO:0005198">
    <property type="term" value="F:structural molecule activity"/>
    <property type="evidence" value="ECO:0007669"/>
    <property type="project" value="InterPro"/>
</dbReference>
<dbReference type="OrthoDB" id="364224at2759"/>
<feature type="compositionally biased region" description="Low complexity" evidence="12">
    <location>
        <begin position="423"/>
        <end position="441"/>
    </location>
</feature>
<dbReference type="InterPro" id="IPR037363">
    <property type="entry name" value="Sec13/Seh1_fam"/>
</dbReference>
<gene>
    <name evidence="13" type="ORF">cand_004080</name>
</gene>
<evidence type="ECO:0000313" key="14">
    <source>
        <dbReference type="Proteomes" id="UP000186804"/>
    </source>
</evidence>
<dbReference type="RefSeq" id="XP_067067412.1">
    <property type="nucleotide sequence ID" value="XM_067210652.1"/>
</dbReference>
<comment type="subcellular location">
    <subcellularLocation>
        <location evidence="1">Nucleus</location>
        <location evidence="1">Nuclear pore complex</location>
    </subcellularLocation>
</comment>
<dbReference type="PROSITE" id="PS50082">
    <property type="entry name" value="WD_REPEATS_2"/>
    <property type="match status" value="2"/>
</dbReference>
<keyword evidence="10" id="KW-0539">Nucleus</keyword>
<dbReference type="Proteomes" id="UP000186804">
    <property type="component" value="Unassembled WGS sequence"/>
</dbReference>
<evidence type="ECO:0000256" key="3">
    <source>
        <dbReference type="ARBA" id="ARBA00022448"/>
    </source>
</evidence>
<dbReference type="SMART" id="SM00320">
    <property type="entry name" value="WD40"/>
    <property type="match status" value="6"/>
</dbReference>
<dbReference type="AlphaFoldDB" id="A0A1J4MLT5"/>